<protein>
    <submittedName>
        <fullName evidence="2">Uncharacterized protein</fullName>
    </submittedName>
</protein>
<organism evidence="2 3">
    <name type="scientific">Potamilus streckersoni</name>
    <dbReference type="NCBI Taxonomy" id="2493646"/>
    <lineage>
        <taxon>Eukaryota</taxon>
        <taxon>Metazoa</taxon>
        <taxon>Spiralia</taxon>
        <taxon>Lophotrochozoa</taxon>
        <taxon>Mollusca</taxon>
        <taxon>Bivalvia</taxon>
        <taxon>Autobranchia</taxon>
        <taxon>Heteroconchia</taxon>
        <taxon>Palaeoheterodonta</taxon>
        <taxon>Unionida</taxon>
        <taxon>Unionoidea</taxon>
        <taxon>Unionidae</taxon>
        <taxon>Ambleminae</taxon>
        <taxon>Lampsilini</taxon>
        <taxon>Potamilus</taxon>
    </lineage>
</organism>
<dbReference type="Proteomes" id="UP001195483">
    <property type="component" value="Unassembled WGS sequence"/>
</dbReference>
<dbReference type="EMBL" id="JAEAOA010001029">
    <property type="protein sequence ID" value="KAK3610948.1"/>
    <property type="molecule type" value="Genomic_DNA"/>
</dbReference>
<dbReference type="AlphaFoldDB" id="A0AAE0WD63"/>
<keyword evidence="1" id="KW-1133">Transmembrane helix</keyword>
<evidence type="ECO:0000256" key="1">
    <source>
        <dbReference type="SAM" id="Phobius"/>
    </source>
</evidence>
<accession>A0AAE0WD63</accession>
<feature type="non-terminal residue" evidence="2">
    <location>
        <position position="1"/>
    </location>
</feature>
<reference evidence="2" key="2">
    <citation type="journal article" date="2021" name="Genome Biol. Evol.">
        <title>Developing a high-quality reference genome for a parasitic bivalve with doubly uniparental inheritance (Bivalvia: Unionida).</title>
        <authorList>
            <person name="Smith C.H."/>
        </authorList>
    </citation>
    <scope>NUCLEOTIDE SEQUENCE</scope>
    <source>
        <strain evidence="2">CHS0354</strain>
        <tissue evidence="2">Mantle</tissue>
    </source>
</reference>
<keyword evidence="3" id="KW-1185">Reference proteome</keyword>
<evidence type="ECO:0000313" key="3">
    <source>
        <dbReference type="Proteomes" id="UP001195483"/>
    </source>
</evidence>
<keyword evidence="1" id="KW-0472">Membrane</keyword>
<reference evidence="2" key="1">
    <citation type="journal article" date="2021" name="Genome Biol. Evol.">
        <title>A High-Quality Reference Genome for a Parasitic Bivalve with Doubly Uniparental Inheritance (Bivalvia: Unionida).</title>
        <authorList>
            <person name="Smith C.H."/>
        </authorList>
    </citation>
    <scope>NUCLEOTIDE SEQUENCE</scope>
    <source>
        <strain evidence="2">CHS0354</strain>
    </source>
</reference>
<name>A0AAE0WD63_9BIVA</name>
<proteinExistence type="predicted"/>
<sequence>VVVGEAENLQKSLHGLWTKYDRRKAIPYIPFLQTGRATIYQYHKIPSYSDIFPHFYVPTYPFLLTYISIGLYHRCQRH</sequence>
<feature type="transmembrane region" description="Helical" evidence="1">
    <location>
        <begin position="55"/>
        <end position="72"/>
    </location>
</feature>
<reference evidence="2" key="3">
    <citation type="submission" date="2023-05" db="EMBL/GenBank/DDBJ databases">
        <authorList>
            <person name="Smith C.H."/>
        </authorList>
    </citation>
    <scope>NUCLEOTIDE SEQUENCE</scope>
    <source>
        <strain evidence="2">CHS0354</strain>
        <tissue evidence="2">Mantle</tissue>
    </source>
</reference>
<keyword evidence="1" id="KW-0812">Transmembrane</keyword>
<feature type="non-terminal residue" evidence="2">
    <location>
        <position position="78"/>
    </location>
</feature>
<evidence type="ECO:0000313" key="2">
    <source>
        <dbReference type="EMBL" id="KAK3610948.1"/>
    </source>
</evidence>
<comment type="caution">
    <text evidence="2">The sequence shown here is derived from an EMBL/GenBank/DDBJ whole genome shotgun (WGS) entry which is preliminary data.</text>
</comment>
<gene>
    <name evidence="2" type="ORF">CHS0354_016710</name>
</gene>